<dbReference type="SUPFAM" id="SSF69635">
    <property type="entry name" value="Type III secretory system chaperone-like"/>
    <property type="match status" value="1"/>
</dbReference>
<evidence type="ECO:0008006" key="3">
    <source>
        <dbReference type="Google" id="ProtNLM"/>
    </source>
</evidence>
<protein>
    <recommendedName>
        <fullName evidence="3">YbjN domain-containing protein</fullName>
    </recommendedName>
</protein>
<dbReference type="Pfam" id="PF05932">
    <property type="entry name" value="CesT"/>
    <property type="match status" value="1"/>
</dbReference>
<dbReference type="Gene3D" id="3.30.1460.10">
    <property type="match status" value="1"/>
</dbReference>
<organism evidence="1 2">
    <name type="scientific">Chondromyces crocatus</name>
    <dbReference type="NCBI Taxonomy" id="52"/>
    <lineage>
        <taxon>Bacteria</taxon>
        <taxon>Pseudomonadati</taxon>
        <taxon>Myxococcota</taxon>
        <taxon>Polyangia</taxon>
        <taxon>Polyangiales</taxon>
        <taxon>Polyangiaceae</taxon>
        <taxon>Chondromyces</taxon>
    </lineage>
</organism>
<dbReference type="EMBL" id="CP012159">
    <property type="protein sequence ID" value="AKT36227.1"/>
    <property type="molecule type" value="Genomic_DNA"/>
</dbReference>
<name>A0A0K1E6B7_CHOCO</name>
<dbReference type="AlphaFoldDB" id="A0A0K1E6B7"/>
<dbReference type="GO" id="GO:0030254">
    <property type="term" value="P:protein secretion by the type III secretion system"/>
    <property type="evidence" value="ECO:0007669"/>
    <property type="project" value="InterPro"/>
</dbReference>
<dbReference type="STRING" id="52.CMC5_003410"/>
<evidence type="ECO:0000313" key="2">
    <source>
        <dbReference type="Proteomes" id="UP000067626"/>
    </source>
</evidence>
<keyword evidence="2" id="KW-1185">Reference proteome</keyword>
<dbReference type="CDD" id="cd16364">
    <property type="entry name" value="T3SC_I-like"/>
    <property type="match status" value="1"/>
</dbReference>
<accession>A0A0K1E6B7</accession>
<dbReference type="Proteomes" id="UP000067626">
    <property type="component" value="Chromosome"/>
</dbReference>
<dbReference type="KEGG" id="ccro:CMC5_003410"/>
<gene>
    <name evidence="1" type="ORF">CMC5_003410</name>
</gene>
<dbReference type="InterPro" id="IPR010261">
    <property type="entry name" value="Tir_chaperone"/>
</dbReference>
<proteinExistence type="predicted"/>
<sequence>MARPRSVYERQQRGVTTLDPRCDAVPNPPPMDLATLKSWIDGLGYRADIENASTLRVRPREEGVAAFPPFFIQHAEGWVVLSMLDVLGSDAKLVSELPVHLLEANRDMRLAKFAFDEHDQPLLCAELPTESLDQAELADAVERLIQYSATYRRIITGVIALPRPTSG</sequence>
<reference evidence="1 2" key="1">
    <citation type="submission" date="2015-07" db="EMBL/GenBank/DDBJ databases">
        <title>Genome analysis of myxobacterium Chondromyces crocatus Cm c5 reveals a high potential for natural compound synthesis and the genetic basis for the loss of fruiting body formation.</title>
        <authorList>
            <person name="Zaburannyi N."/>
            <person name="Bunk B."/>
            <person name="Maier J."/>
            <person name="Overmann J."/>
            <person name="Mueller R."/>
        </authorList>
    </citation>
    <scope>NUCLEOTIDE SEQUENCE [LARGE SCALE GENOMIC DNA]</scope>
    <source>
        <strain evidence="1 2">Cm c5</strain>
    </source>
</reference>
<evidence type="ECO:0000313" key="1">
    <source>
        <dbReference type="EMBL" id="AKT36227.1"/>
    </source>
</evidence>